<comment type="subcellular location">
    <subcellularLocation>
        <location evidence="1">Membrane</location>
        <topology evidence="1">Single-pass type I membrane protein</topology>
    </subcellularLocation>
</comment>
<evidence type="ECO:0000313" key="10">
    <source>
        <dbReference type="Proteomes" id="UP000527355"/>
    </source>
</evidence>
<evidence type="ECO:0000256" key="1">
    <source>
        <dbReference type="ARBA" id="ARBA00004479"/>
    </source>
</evidence>
<dbReference type="SUPFAM" id="SSF48726">
    <property type="entry name" value="Immunoglobulin"/>
    <property type="match status" value="1"/>
</dbReference>
<dbReference type="GO" id="GO:0002113">
    <property type="term" value="F:interleukin-33 binding"/>
    <property type="evidence" value="ECO:0007669"/>
    <property type="project" value="TreeGrafter"/>
</dbReference>
<evidence type="ECO:0000256" key="5">
    <source>
        <dbReference type="ARBA" id="ARBA00023170"/>
    </source>
</evidence>
<evidence type="ECO:0000256" key="2">
    <source>
        <dbReference type="ARBA" id="ARBA00022692"/>
    </source>
</evidence>
<evidence type="ECO:0000256" key="6">
    <source>
        <dbReference type="ARBA" id="ARBA00023180"/>
    </source>
</evidence>
<keyword evidence="6" id="KW-0325">Glycoprotein</keyword>
<evidence type="ECO:0000256" key="4">
    <source>
        <dbReference type="ARBA" id="ARBA00023157"/>
    </source>
</evidence>
<dbReference type="PANTHER" id="PTHR11890:SF7">
    <property type="entry name" value="INTERLEUKIN-1 RECEPTOR-LIKE 1"/>
    <property type="match status" value="1"/>
</dbReference>
<dbReference type="InterPro" id="IPR013783">
    <property type="entry name" value="Ig-like_fold"/>
</dbReference>
<evidence type="ECO:0000256" key="7">
    <source>
        <dbReference type="ARBA" id="ARBA00023319"/>
    </source>
</evidence>
<keyword evidence="4" id="KW-1015">Disulfide bond</keyword>
<feature type="domain" description="Ig-like" evidence="8">
    <location>
        <begin position="44"/>
        <end position="151"/>
    </location>
</feature>
<keyword evidence="3" id="KW-1133">Transmembrane helix</keyword>
<proteinExistence type="predicted"/>
<sequence>MKRTRMEENCAREGSCAEKPAHSEGKYGRTAGGRGWRHCPSGFPSVRASGGAELQAQLRGRAADITCSACFGKGSQILTVVVWQVNGTNVRNFSEARIWQEQEQNQSSSSALTCRSAVLRIAEVREEDLLQRYDCKAMNLHGWRRRSLRLRRKKPSKECFRGAGRAPAVPAAS</sequence>
<keyword evidence="5 9" id="KW-0675">Receptor</keyword>
<dbReference type="Proteomes" id="UP000527355">
    <property type="component" value="Unassembled WGS sequence"/>
</dbReference>
<keyword evidence="2" id="KW-0812">Transmembrane</keyword>
<keyword evidence="7" id="KW-0393">Immunoglobulin domain</keyword>
<dbReference type="GO" id="GO:0016020">
    <property type="term" value="C:membrane"/>
    <property type="evidence" value="ECO:0007669"/>
    <property type="project" value="UniProtKB-SubCell"/>
</dbReference>
<evidence type="ECO:0000259" key="8">
    <source>
        <dbReference type="PROSITE" id="PS50835"/>
    </source>
</evidence>
<keyword evidence="3" id="KW-0472">Membrane</keyword>
<gene>
    <name evidence="9" type="ORF">mMyoMyo1_006760</name>
</gene>
<name>A0A7J7RSH9_MYOMY</name>
<accession>A0A7J7RSH9</accession>
<reference evidence="9 10" key="1">
    <citation type="journal article" date="2020" name="Nature">
        <title>Six reference-quality genomes reveal evolution of bat adaptations.</title>
        <authorList>
            <person name="Jebb D."/>
            <person name="Huang Z."/>
            <person name="Pippel M."/>
            <person name="Hughes G.M."/>
            <person name="Lavrichenko K."/>
            <person name="Devanna P."/>
            <person name="Winkler S."/>
            <person name="Jermiin L.S."/>
            <person name="Skirmuntt E.C."/>
            <person name="Katzourakis A."/>
            <person name="Burkitt-Gray L."/>
            <person name="Ray D.A."/>
            <person name="Sullivan K.A.M."/>
            <person name="Roscito J.G."/>
            <person name="Kirilenko B.M."/>
            <person name="Davalos L.M."/>
            <person name="Corthals A.P."/>
            <person name="Power M.L."/>
            <person name="Jones G."/>
            <person name="Ransome R.D."/>
            <person name="Dechmann D.K.N."/>
            <person name="Locatelli A.G."/>
            <person name="Puechmaille S.J."/>
            <person name="Fedrigo O."/>
            <person name="Jarvis E.D."/>
            <person name="Hiller M."/>
            <person name="Vernes S.C."/>
            <person name="Myers E.W."/>
            <person name="Teeling E.C."/>
        </authorList>
    </citation>
    <scope>NUCLEOTIDE SEQUENCE [LARGE SCALE GENOMIC DNA]</scope>
    <source>
        <strain evidence="9">MMyoMyo1</strain>
        <tissue evidence="9">Flight muscle</tissue>
    </source>
</reference>
<dbReference type="InterPro" id="IPR036179">
    <property type="entry name" value="Ig-like_dom_sf"/>
</dbReference>
<dbReference type="InterPro" id="IPR007110">
    <property type="entry name" value="Ig-like_dom"/>
</dbReference>
<dbReference type="VEuPathDB" id="HostDB:GeneID_118679064"/>
<keyword evidence="10" id="KW-1185">Reference proteome</keyword>
<dbReference type="AlphaFoldDB" id="A0A7J7RSH9"/>
<dbReference type="FunFam" id="2.60.40.10:FF:000284">
    <property type="entry name" value="interleukin-1 receptor accessory protein-like 1"/>
    <property type="match status" value="1"/>
</dbReference>
<dbReference type="EMBL" id="JABWUV010000022">
    <property type="protein sequence ID" value="KAF6279121.1"/>
    <property type="molecule type" value="Genomic_DNA"/>
</dbReference>
<dbReference type="PROSITE" id="PS50835">
    <property type="entry name" value="IG_LIKE"/>
    <property type="match status" value="1"/>
</dbReference>
<protein>
    <submittedName>
        <fullName evidence="9">Interleukin 1 receptor like 1</fullName>
    </submittedName>
</protein>
<dbReference type="Gene3D" id="2.60.40.10">
    <property type="entry name" value="Immunoglobulins"/>
    <property type="match status" value="1"/>
</dbReference>
<evidence type="ECO:0000313" key="9">
    <source>
        <dbReference type="EMBL" id="KAF6279121.1"/>
    </source>
</evidence>
<dbReference type="PANTHER" id="PTHR11890">
    <property type="entry name" value="INTERLEUKIN-1 RECEPTOR FAMILY MEMBER"/>
    <property type="match status" value="1"/>
</dbReference>
<evidence type="ECO:0000256" key="3">
    <source>
        <dbReference type="ARBA" id="ARBA00022989"/>
    </source>
</evidence>
<comment type="caution">
    <text evidence="9">The sequence shown here is derived from an EMBL/GenBank/DDBJ whole genome shotgun (WGS) entry which is preliminary data.</text>
</comment>
<organism evidence="9 10">
    <name type="scientific">Myotis myotis</name>
    <name type="common">Greater mouse-eared bat</name>
    <name type="synonym">Vespertilio myotis</name>
    <dbReference type="NCBI Taxonomy" id="51298"/>
    <lineage>
        <taxon>Eukaryota</taxon>
        <taxon>Metazoa</taxon>
        <taxon>Chordata</taxon>
        <taxon>Craniata</taxon>
        <taxon>Vertebrata</taxon>
        <taxon>Euteleostomi</taxon>
        <taxon>Mammalia</taxon>
        <taxon>Eutheria</taxon>
        <taxon>Laurasiatheria</taxon>
        <taxon>Chiroptera</taxon>
        <taxon>Yangochiroptera</taxon>
        <taxon>Vespertilionidae</taxon>
        <taxon>Myotis</taxon>
    </lineage>
</organism>
<dbReference type="InterPro" id="IPR015621">
    <property type="entry name" value="IL-1_rcpt_fam"/>
</dbReference>